<evidence type="ECO:0000259" key="6">
    <source>
        <dbReference type="Pfam" id="PF04542"/>
    </source>
</evidence>
<dbReference type="InterPro" id="IPR007630">
    <property type="entry name" value="RNA_pol_sigma70_r4"/>
</dbReference>
<dbReference type="Pfam" id="PF04542">
    <property type="entry name" value="Sigma70_r2"/>
    <property type="match status" value="1"/>
</dbReference>
<keyword evidence="9" id="KW-1185">Reference proteome</keyword>
<evidence type="ECO:0000256" key="1">
    <source>
        <dbReference type="ARBA" id="ARBA00010641"/>
    </source>
</evidence>
<dbReference type="InterPro" id="IPR013325">
    <property type="entry name" value="RNA_pol_sigma_r2"/>
</dbReference>
<gene>
    <name evidence="8" type="ORF">WAK64_14105</name>
</gene>
<dbReference type="Proteomes" id="UP001312865">
    <property type="component" value="Unassembled WGS sequence"/>
</dbReference>
<evidence type="ECO:0000313" key="9">
    <source>
        <dbReference type="Proteomes" id="UP001312865"/>
    </source>
</evidence>
<keyword evidence="3" id="KW-0731">Sigma factor</keyword>
<dbReference type="InterPro" id="IPR039425">
    <property type="entry name" value="RNA_pol_sigma-70-like"/>
</dbReference>
<dbReference type="InterPro" id="IPR013324">
    <property type="entry name" value="RNA_pol_sigma_r3/r4-like"/>
</dbReference>
<evidence type="ECO:0000256" key="4">
    <source>
        <dbReference type="ARBA" id="ARBA00023125"/>
    </source>
</evidence>
<proteinExistence type="inferred from homology"/>
<dbReference type="NCBIfam" id="TIGR02937">
    <property type="entry name" value="sigma70-ECF"/>
    <property type="match status" value="1"/>
</dbReference>
<reference evidence="8 9" key="1">
    <citation type="journal article" date="2018" name="J. Microbiol.">
        <title>Bacillus spongiae sp. nov., isolated from sponge of Jeju Island.</title>
        <authorList>
            <person name="Lee G.E."/>
            <person name="Im W.T."/>
            <person name="Park J.S."/>
        </authorList>
    </citation>
    <scope>NUCLEOTIDE SEQUENCE [LARGE SCALE GENOMIC DNA]</scope>
    <source>
        <strain evidence="8 9">135PIL107-10</strain>
    </source>
</reference>
<dbReference type="PANTHER" id="PTHR43133:SF51">
    <property type="entry name" value="RNA POLYMERASE SIGMA FACTOR"/>
    <property type="match status" value="1"/>
</dbReference>
<dbReference type="SUPFAM" id="SSF88946">
    <property type="entry name" value="Sigma2 domain of RNA polymerase sigma factors"/>
    <property type="match status" value="1"/>
</dbReference>
<dbReference type="InterPro" id="IPR007627">
    <property type="entry name" value="RNA_pol_sigma70_r2"/>
</dbReference>
<dbReference type="Gene3D" id="1.10.1740.10">
    <property type="match status" value="1"/>
</dbReference>
<evidence type="ECO:0000259" key="7">
    <source>
        <dbReference type="Pfam" id="PF04545"/>
    </source>
</evidence>
<protein>
    <submittedName>
        <fullName evidence="8">Sigma-70 family RNA polymerase sigma factor</fullName>
    </submittedName>
</protein>
<comment type="caution">
    <text evidence="8">The sequence shown here is derived from an EMBL/GenBank/DDBJ whole genome shotgun (WGS) entry which is preliminary data.</text>
</comment>
<dbReference type="InterPro" id="IPR036388">
    <property type="entry name" value="WH-like_DNA-bd_sf"/>
</dbReference>
<name>A0ABU8HGB4_9BACI</name>
<dbReference type="CDD" id="cd06171">
    <property type="entry name" value="Sigma70_r4"/>
    <property type="match status" value="1"/>
</dbReference>
<accession>A0ABU8HGB4</accession>
<dbReference type="PANTHER" id="PTHR43133">
    <property type="entry name" value="RNA POLYMERASE ECF-TYPE SIGMA FACTO"/>
    <property type="match status" value="1"/>
</dbReference>
<dbReference type="Pfam" id="PF04545">
    <property type="entry name" value="Sigma70_r4"/>
    <property type="match status" value="1"/>
</dbReference>
<sequence length="173" mass="20519">MLHLVRKAQKGNDKAFLTLFQKYEQDIYRIALVYVKNQNDALDVIQETAYRSFKTIKHLKEPHHFKTWLIRIAINCSVDLLRKQKKIIQLKPEFEANLSVDLNEEIELELTVRDLIERLNEEEKSVVILRFYEGLTFKEISEMLDMPLGTAKTILYRALDKLRNELKGDSFYE</sequence>
<evidence type="ECO:0000256" key="3">
    <source>
        <dbReference type="ARBA" id="ARBA00023082"/>
    </source>
</evidence>
<comment type="similarity">
    <text evidence="1">Belongs to the sigma-70 factor family. ECF subfamily.</text>
</comment>
<dbReference type="EMBL" id="JBBAXC010000011">
    <property type="protein sequence ID" value="MEI5908188.1"/>
    <property type="molecule type" value="Genomic_DNA"/>
</dbReference>
<keyword evidence="4" id="KW-0238">DNA-binding</keyword>
<feature type="domain" description="RNA polymerase sigma-70 region 2" evidence="6">
    <location>
        <begin position="19"/>
        <end position="86"/>
    </location>
</feature>
<dbReference type="RefSeq" id="WP_336587626.1">
    <property type="nucleotide sequence ID" value="NZ_JBBAXC010000011.1"/>
</dbReference>
<evidence type="ECO:0000256" key="2">
    <source>
        <dbReference type="ARBA" id="ARBA00023015"/>
    </source>
</evidence>
<dbReference type="InterPro" id="IPR014284">
    <property type="entry name" value="RNA_pol_sigma-70_dom"/>
</dbReference>
<evidence type="ECO:0000313" key="8">
    <source>
        <dbReference type="EMBL" id="MEI5908188.1"/>
    </source>
</evidence>
<dbReference type="Gene3D" id="1.10.10.10">
    <property type="entry name" value="Winged helix-like DNA-binding domain superfamily/Winged helix DNA-binding domain"/>
    <property type="match status" value="1"/>
</dbReference>
<organism evidence="8 9">
    <name type="scientific">Bacillus spongiae</name>
    <dbReference type="NCBI Taxonomy" id="2683610"/>
    <lineage>
        <taxon>Bacteria</taxon>
        <taxon>Bacillati</taxon>
        <taxon>Bacillota</taxon>
        <taxon>Bacilli</taxon>
        <taxon>Bacillales</taxon>
        <taxon>Bacillaceae</taxon>
        <taxon>Bacillus</taxon>
    </lineage>
</organism>
<evidence type="ECO:0000256" key="5">
    <source>
        <dbReference type="ARBA" id="ARBA00023163"/>
    </source>
</evidence>
<keyword evidence="5" id="KW-0804">Transcription</keyword>
<dbReference type="SUPFAM" id="SSF88659">
    <property type="entry name" value="Sigma3 and sigma4 domains of RNA polymerase sigma factors"/>
    <property type="match status" value="1"/>
</dbReference>
<feature type="domain" description="RNA polymerase sigma-70 region 4" evidence="7">
    <location>
        <begin position="116"/>
        <end position="164"/>
    </location>
</feature>
<keyword evidence="2" id="KW-0805">Transcription regulation</keyword>